<feature type="transmembrane region" description="Helical" evidence="1">
    <location>
        <begin position="122"/>
        <end position="142"/>
    </location>
</feature>
<reference evidence="2 3" key="1">
    <citation type="journal article" date="2018" name="Plant J.">
        <title>Genome sequences of Chlorella sorokiniana UTEX 1602 and Micractinium conductrix SAG 241.80: implications to maltose excretion by a green alga.</title>
        <authorList>
            <person name="Arriola M.B."/>
            <person name="Velmurugan N."/>
            <person name="Zhang Y."/>
            <person name="Plunkett M.H."/>
            <person name="Hondzo H."/>
            <person name="Barney B.M."/>
        </authorList>
    </citation>
    <scope>NUCLEOTIDE SEQUENCE [LARGE SCALE GENOMIC DNA]</scope>
    <source>
        <strain evidence="2 3">SAG 241.80</strain>
    </source>
</reference>
<protein>
    <submittedName>
        <fullName evidence="2">Uncharacterized protein</fullName>
    </submittedName>
</protein>
<evidence type="ECO:0000313" key="2">
    <source>
        <dbReference type="EMBL" id="PSC68569.1"/>
    </source>
</evidence>
<proteinExistence type="predicted"/>
<evidence type="ECO:0000313" key="3">
    <source>
        <dbReference type="Proteomes" id="UP000239649"/>
    </source>
</evidence>
<feature type="transmembrane region" description="Helical" evidence="1">
    <location>
        <begin position="49"/>
        <end position="72"/>
    </location>
</feature>
<sequence length="143" mass="14246">MKTGQRAEAALSTLSHAAAAAPQRLRGLAAAAAATPAGQRALRLADGLPPLACVLLLDCSLIGAAAAAMAAAPSLVHSTLELDTQAPGVLQRVVALLPGLAPRLSLLLALPRLLTSLLDDAAAFLVALVGYHLLPVLLGGSLG</sequence>
<accession>A0A2P6V399</accession>
<evidence type="ECO:0000256" key="1">
    <source>
        <dbReference type="SAM" id="Phobius"/>
    </source>
</evidence>
<gene>
    <name evidence="2" type="ORF">C2E20_7808</name>
</gene>
<dbReference type="Proteomes" id="UP000239649">
    <property type="component" value="Unassembled WGS sequence"/>
</dbReference>
<name>A0A2P6V399_9CHLO</name>
<comment type="caution">
    <text evidence="2">The sequence shown here is derived from an EMBL/GenBank/DDBJ whole genome shotgun (WGS) entry which is preliminary data.</text>
</comment>
<dbReference type="AlphaFoldDB" id="A0A2P6V399"/>
<keyword evidence="1" id="KW-1133">Transmembrane helix</keyword>
<keyword evidence="1" id="KW-0472">Membrane</keyword>
<dbReference type="EMBL" id="LHPF02000035">
    <property type="protein sequence ID" value="PSC68569.1"/>
    <property type="molecule type" value="Genomic_DNA"/>
</dbReference>
<organism evidence="2 3">
    <name type="scientific">Micractinium conductrix</name>
    <dbReference type="NCBI Taxonomy" id="554055"/>
    <lineage>
        <taxon>Eukaryota</taxon>
        <taxon>Viridiplantae</taxon>
        <taxon>Chlorophyta</taxon>
        <taxon>core chlorophytes</taxon>
        <taxon>Trebouxiophyceae</taxon>
        <taxon>Chlorellales</taxon>
        <taxon>Chlorellaceae</taxon>
        <taxon>Chlorella clade</taxon>
        <taxon>Micractinium</taxon>
    </lineage>
</organism>
<keyword evidence="3" id="KW-1185">Reference proteome</keyword>
<keyword evidence="1" id="KW-0812">Transmembrane</keyword>